<dbReference type="Proteomes" id="UP000555763">
    <property type="component" value="Unassembled WGS sequence"/>
</dbReference>
<evidence type="ECO:0000313" key="2">
    <source>
        <dbReference type="Proteomes" id="UP000555763"/>
    </source>
</evidence>
<protein>
    <submittedName>
        <fullName evidence="1">IS110 family transposase</fullName>
    </submittedName>
</protein>
<proteinExistence type="predicted"/>
<comment type="caution">
    <text evidence="1">The sequence shown here is derived from an EMBL/GenBank/DDBJ whole genome shotgun (WGS) entry which is preliminary data.</text>
</comment>
<organism evidence="1 2">
    <name type="scientific">Escherichia coli</name>
    <dbReference type="NCBI Taxonomy" id="562"/>
    <lineage>
        <taxon>Bacteria</taxon>
        <taxon>Pseudomonadati</taxon>
        <taxon>Pseudomonadota</taxon>
        <taxon>Gammaproteobacteria</taxon>
        <taxon>Enterobacterales</taxon>
        <taxon>Enterobacteriaceae</taxon>
        <taxon>Escherichia</taxon>
    </lineage>
</organism>
<evidence type="ECO:0000313" key="1">
    <source>
        <dbReference type="EMBL" id="EFM8157757.1"/>
    </source>
</evidence>
<sequence>MAKSSNYAPVKVIIYVDTGKDPCHTVIINRSDNYLFDKILANDENKLRKQISGLRKYGHILLIADQPATIVVLPVHIARSEGVLVRYL</sequence>
<dbReference type="EMBL" id="AATLZG010000152">
    <property type="protein sequence ID" value="EFM8157757.1"/>
    <property type="molecule type" value="Genomic_DNA"/>
</dbReference>
<reference evidence="1 2" key="1">
    <citation type="submission" date="2020-02" db="EMBL/GenBank/DDBJ databases">
        <authorList>
            <consortium name="PulseNet: The National Subtyping Network for Foodborne Disease Surveillance"/>
            <person name="Tarr C.L."/>
            <person name="Trees E."/>
            <person name="Katz L.S."/>
            <person name="Carleton-Romer H.A."/>
            <person name="Stroika S."/>
            <person name="Kucerova Z."/>
            <person name="Roache K.F."/>
            <person name="Sabol A.L."/>
            <person name="Besser J."/>
            <person name="Gerner-Smidt P."/>
        </authorList>
    </citation>
    <scope>NUCLEOTIDE SEQUENCE [LARGE SCALE GENOMIC DNA]</scope>
    <source>
        <strain evidence="1 2">PNUSAE002719</strain>
    </source>
</reference>
<gene>
    <name evidence="1" type="ORF">A5U30_005596</name>
</gene>
<dbReference type="AlphaFoldDB" id="A0A6M9RXE9"/>
<accession>A0A6M9RXE9</accession>
<name>A0A6M9RXE9_ECOLX</name>